<comment type="caution">
    <text evidence="5">The sequence shown here is derived from an EMBL/GenBank/DDBJ whole genome shotgun (WGS) entry which is preliminary data.</text>
</comment>
<evidence type="ECO:0000256" key="1">
    <source>
        <dbReference type="ARBA" id="ARBA00023015"/>
    </source>
</evidence>
<dbReference type="InterPro" id="IPR041617">
    <property type="entry name" value="TPR_MalT"/>
</dbReference>
<dbReference type="InterPro" id="IPR036388">
    <property type="entry name" value="WH-like_DNA-bd_sf"/>
</dbReference>
<evidence type="ECO:0000259" key="4">
    <source>
        <dbReference type="PROSITE" id="PS50043"/>
    </source>
</evidence>
<keyword evidence="1" id="KW-0805">Transcription regulation</keyword>
<dbReference type="CDD" id="cd06170">
    <property type="entry name" value="LuxR_C_like"/>
    <property type="match status" value="1"/>
</dbReference>
<dbReference type="AlphaFoldDB" id="A0A4Z0R6T4"/>
<evidence type="ECO:0000313" key="6">
    <source>
        <dbReference type="Proteomes" id="UP000298460"/>
    </source>
</evidence>
<dbReference type="InterPro" id="IPR016032">
    <property type="entry name" value="Sig_transdc_resp-reg_C-effctor"/>
</dbReference>
<dbReference type="InterPro" id="IPR000792">
    <property type="entry name" value="Tscrpt_reg_LuxR_C"/>
</dbReference>
<keyword evidence="3" id="KW-0804">Transcription</keyword>
<feature type="domain" description="HTH luxR-type" evidence="4">
    <location>
        <begin position="802"/>
        <end position="867"/>
    </location>
</feature>
<dbReference type="PRINTS" id="PR00038">
    <property type="entry name" value="HTHLUXR"/>
</dbReference>
<organism evidence="5 6">
    <name type="scientific">Desulfosporosinus fructosivorans</name>
    <dbReference type="NCBI Taxonomy" id="2018669"/>
    <lineage>
        <taxon>Bacteria</taxon>
        <taxon>Bacillati</taxon>
        <taxon>Bacillota</taxon>
        <taxon>Clostridia</taxon>
        <taxon>Eubacteriales</taxon>
        <taxon>Desulfitobacteriaceae</taxon>
        <taxon>Desulfosporosinus</taxon>
    </lineage>
</organism>
<dbReference type="PANTHER" id="PTHR44688:SF25">
    <property type="entry name" value="HTH LUXR-TYPE DOMAIN-CONTAINING PROTEIN"/>
    <property type="match status" value="1"/>
</dbReference>
<proteinExistence type="predicted"/>
<dbReference type="InterPro" id="IPR027417">
    <property type="entry name" value="P-loop_NTPase"/>
</dbReference>
<dbReference type="Gene3D" id="3.40.50.300">
    <property type="entry name" value="P-loop containing nucleotide triphosphate hydrolases"/>
    <property type="match status" value="1"/>
</dbReference>
<dbReference type="Gene3D" id="1.10.10.10">
    <property type="entry name" value="Winged helix-like DNA-binding domain superfamily/Winged helix DNA-binding domain"/>
    <property type="match status" value="1"/>
</dbReference>
<dbReference type="Pfam" id="PF25873">
    <property type="entry name" value="WHD_MalT"/>
    <property type="match status" value="1"/>
</dbReference>
<dbReference type="SUPFAM" id="SSF46894">
    <property type="entry name" value="C-terminal effector domain of the bipartite response regulators"/>
    <property type="match status" value="1"/>
</dbReference>
<dbReference type="PROSITE" id="PS50043">
    <property type="entry name" value="HTH_LUXR_2"/>
    <property type="match status" value="1"/>
</dbReference>
<keyword evidence="6" id="KW-1185">Reference proteome</keyword>
<dbReference type="GO" id="GO:0003677">
    <property type="term" value="F:DNA binding"/>
    <property type="evidence" value="ECO:0007669"/>
    <property type="project" value="UniProtKB-KW"/>
</dbReference>
<protein>
    <recommendedName>
        <fullName evidence="4">HTH luxR-type domain-containing protein</fullName>
    </recommendedName>
</protein>
<dbReference type="Gene3D" id="1.25.40.10">
    <property type="entry name" value="Tetratricopeptide repeat domain"/>
    <property type="match status" value="1"/>
</dbReference>
<dbReference type="InterPro" id="IPR011990">
    <property type="entry name" value="TPR-like_helical_dom_sf"/>
</dbReference>
<evidence type="ECO:0000256" key="2">
    <source>
        <dbReference type="ARBA" id="ARBA00023125"/>
    </source>
</evidence>
<evidence type="ECO:0000313" key="5">
    <source>
        <dbReference type="EMBL" id="TGE37366.1"/>
    </source>
</evidence>
<dbReference type="PANTHER" id="PTHR44688">
    <property type="entry name" value="DNA-BINDING TRANSCRIPTIONAL ACTIVATOR DEVR_DOSR"/>
    <property type="match status" value="1"/>
</dbReference>
<keyword evidence="2" id="KW-0238">DNA-binding</keyword>
<dbReference type="SUPFAM" id="SSF52540">
    <property type="entry name" value="P-loop containing nucleoside triphosphate hydrolases"/>
    <property type="match status" value="1"/>
</dbReference>
<sequence>MDKKFLLDTKLHMPSIRQNHICRDILNKKLDEGLDKEHKIIIVSAPAGYGKTTLISGWLSRLEYNYTWLSLDEYDNDPLKFINYLLAAVRKINQRFGTMIEDLMAAPKLPGVETVSLYMARELEQVQEPFILVFDDYHVINNAYINELLQKLLDSIAPRLVLITRKEPSFAFSRWRVEDKITELNSTDLKFTSAEISGFFSRYFNLVFDDDMLKIVEKQTEGWAAGMQLTGLSIKNMEKARAKSFMKEFNGNHRFIADYLMDEVLKSQEEQIRIFLNRTCTLKKFNGELCEAVTGIKDSRKIIKQLEKDNLFIVPLDDTYTWYRYHHLFSEFLRMGLNEDRKAEMCRKASLWCREHGFTEAALEYALEARDGEAAASLVKDKAMELFQKGELKTLLSWLNSVSAIKKEKEGILEVYRAWCLLITGEINEANKVIDSLEHIEESSNDPIIVGMAKASAPFRYNSEDKEKALKDAEEGLSFVKDKQELFYYGALIALGHANGLNGHTRKAEALHAKVHEGARRKGYRFLEVTSLHDVAFYLNCMGKRREALAVCERTLERLTDHGGNHLPMAKIVYLPVGMLLYCANKLEEAQKYLEEGIASYQELGFAHLGGLGEWYLVLLLYSTGEKEKAFEMAYRLKAYYKDFIAHRITVFFEALEMELFLREGNIERVSMWLKEPGITFDKVSGISDINPYFTYIRVLIAQKDFLKAQTALEEKEELVRKEGRYGELITVLLLSALVKKHLGTEAEALDCVREAVTIAAPESYERYFIDEGSELLELTYKVRDTAPEFIDKLFRKETKIIYERTDLLRKREIEILQLIAEGLSNDEIAEKLFITTGTAKWHINNIFSKLEVNKRTQAVDKARRLNIIS</sequence>
<accession>A0A4Z0R6T4</accession>
<dbReference type="SMART" id="SM00421">
    <property type="entry name" value="HTH_LUXR"/>
    <property type="match status" value="1"/>
</dbReference>
<dbReference type="EMBL" id="SPQQ01000005">
    <property type="protein sequence ID" value="TGE37366.1"/>
    <property type="molecule type" value="Genomic_DNA"/>
</dbReference>
<evidence type="ECO:0000256" key="3">
    <source>
        <dbReference type="ARBA" id="ARBA00023163"/>
    </source>
</evidence>
<dbReference type="RefSeq" id="WP_135548468.1">
    <property type="nucleotide sequence ID" value="NZ_SPQQ01000005.1"/>
</dbReference>
<gene>
    <name evidence="5" type="ORF">E4K67_16145</name>
</gene>
<reference evidence="5 6" key="1">
    <citation type="submission" date="2019-03" db="EMBL/GenBank/DDBJ databases">
        <title>Draft Genome Sequence of Desulfosporosinus fructosivorans Strain 63.6F, Isolated from Marine Sediment in the Baltic Sea.</title>
        <authorList>
            <person name="Hausmann B."/>
            <person name="Vandieken V."/>
            <person name="Pjevac P."/>
            <person name="Schreck K."/>
            <person name="Herbold C.W."/>
            <person name="Loy A."/>
        </authorList>
    </citation>
    <scope>NUCLEOTIDE SEQUENCE [LARGE SCALE GENOMIC DNA]</scope>
    <source>
        <strain evidence="5 6">63.6F</strain>
    </source>
</reference>
<dbReference type="InterPro" id="IPR059106">
    <property type="entry name" value="WHD_MalT"/>
</dbReference>
<dbReference type="SUPFAM" id="SSF48452">
    <property type="entry name" value="TPR-like"/>
    <property type="match status" value="1"/>
</dbReference>
<dbReference type="Pfam" id="PF17874">
    <property type="entry name" value="TPR_MalT"/>
    <property type="match status" value="1"/>
</dbReference>
<dbReference type="Proteomes" id="UP000298460">
    <property type="component" value="Unassembled WGS sequence"/>
</dbReference>
<dbReference type="Pfam" id="PF00196">
    <property type="entry name" value="GerE"/>
    <property type="match status" value="1"/>
</dbReference>
<name>A0A4Z0R6T4_9FIRM</name>
<dbReference type="GO" id="GO:0006355">
    <property type="term" value="P:regulation of DNA-templated transcription"/>
    <property type="evidence" value="ECO:0007669"/>
    <property type="project" value="InterPro"/>
</dbReference>